<comment type="similarity">
    <text evidence="6">Belongs to the PIERCE1 family.</text>
</comment>
<dbReference type="AlphaFoldDB" id="A0A139A1R9"/>
<evidence type="ECO:0000256" key="1">
    <source>
        <dbReference type="ARBA" id="ARBA00004138"/>
    </source>
</evidence>
<dbReference type="PANTHER" id="PTHR20899">
    <property type="entry name" value="PIERCE HOMOLOG"/>
    <property type="match status" value="1"/>
</dbReference>
<dbReference type="GO" id="GO:0005879">
    <property type="term" value="C:axonemal microtubule"/>
    <property type="evidence" value="ECO:0007669"/>
    <property type="project" value="InterPro"/>
</dbReference>
<evidence type="ECO:0000256" key="6">
    <source>
        <dbReference type="ARBA" id="ARBA00038014"/>
    </source>
</evidence>
<dbReference type="Proteomes" id="UP000070544">
    <property type="component" value="Unassembled WGS sequence"/>
</dbReference>
<dbReference type="PANTHER" id="PTHR20899:SF1">
    <property type="entry name" value="PIERCER OF MICROTUBULE WALL 1 PROTEIN"/>
    <property type="match status" value="1"/>
</dbReference>
<dbReference type="InterPro" id="IPR026507">
    <property type="entry name" value="PIRC1/2"/>
</dbReference>
<keyword evidence="3" id="KW-0963">Cytoplasm</keyword>
<accession>A0A139A1R9</accession>
<comment type="subcellular location">
    <subcellularLocation>
        <location evidence="1">Cell projection</location>
        <location evidence="1">Cilium</location>
    </subcellularLocation>
    <subcellularLocation>
        <location evidence="2">Cytoplasm</location>
        <location evidence="2">Cytoskeleton</location>
    </subcellularLocation>
</comment>
<evidence type="ECO:0000256" key="5">
    <source>
        <dbReference type="ARBA" id="ARBA00023273"/>
    </source>
</evidence>
<proteinExistence type="inferred from homology"/>
<reference evidence="7 8" key="1">
    <citation type="journal article" date="2015" name="Genome Biol. Evol.">
        <title>Phylogenomic analyses indicate that early fungi evolved digesting cell walls of algal ancestors of land plants.</title>
        <authorList>
            <person name="Chang Y."/>
            <person name="Wang S."/>
            <person name="Sekimoto S."/>
            <person name="Aerts A.L."/>
            <person name="Choi C."/>
            <person name="Clum A."/>
            <person name="LaButti K.M."/>
            <person name="Lindquist E.A."/>
            <person name="Yee Ngan C."/>
            <person name="Ohm R.A."/>
            <person name="Salamov A.A."/>
            <person name="Grigoriev I.V."/>
            <person name="Spatafora J.W."/>
            <person name="Berbee M.L."/>
        </authorList>
    </citation>
    <scope>NUCLEOTIDE SEQUENCE [LARGE SCALE GENOMIC DNA]</scope>
    <source>
        <strain evidence="7 8">JEL478</strain>
    </source>
</reference>
<dbReference type="GO" id="GO:0035082">
    <property type="term" value="P:axoneme assembly"/>
    <property type="evidence" value="ECO:0007669"/>
    <property type="project" value="InterPro"/>
</dbReference>
<gene>
    <name evidence="7" type="ORF">M427DRAFT_88887</name>
</gene>
<evidence type="ECO:0000256" key="2">
    <source>
        <dbReference type="ARBA" id="ARBA00004245"/>
    </source>
</evidence>
<keyword evidence="8" id="KW-1185">Reference proteome</keyword>
<dbReference type="STRING" id="1344416.A0A139A1R9"/>
<sequence length="71" mass="7995">TPPPLPPRFTEPSLWHYNPPSQHPLYVTSNAAYGKRPPSGQEMPGVFWSTSSRFTEHLNQAGPYCNRSLNV</sequence>
<name>A0A139A1R9_GONPJ</name>
<dbReference type="Pfam" id="PF14892">
    <property type="entry name" value="PIRC1_2"/>
    <property type="match status" value="1"/>
</dbReference>
<organism evidence="7 8">
    <name type="scientific">Gonapodya prolifera (strain JEL478)</name>
    <name type="common">Monoblepharis prolifera</name>
    <dbReference type="NCBI Taxonomy" id="1344416"/>
    <lineage>
        <taxon>Eukaryota</taxon>
        <taxon>Fungi</taxon>
        <taxon>Fungi incertae sedis</taxon>
        <taxon>Chytridiomycota</taxon>
        <taxon>Chytridiomycota incertae sedis</taxon>
        <taxon>Monoblepharidomycetes</taxon>
        <taxon>Monoblepharidales</taxon>
        <taxon>Gonapodyaceae</taxon>
        <taxon>Gonapodya</taxon>
    </lineage>
</organism>
<feature type="non-terminal residue" evidence="7">
    <location>
        <position position="1"/>
    </location>
</feature>
<dbReference type="OrthoDB" id="546383at2759"/>
<keyword evidence="5" id="KW-0966">Cell projection</keyword>
<feature type="non-terminal residue" evidence="7">
    <location>
        <position position="71"/>
    </location>
</feature>
<evidence type="ECO:0000256" key="4">
    <source>
        <dbReference type="ARBA" id="ARBA00023212"/>
    </source>
</evidence>
<evidence type="ECO:0000313" key="7">
    <source>
        <dbReference type="EMBL" id="KXS10740.1"/>
    </source>
</evidence>
<evidence type="ECO:0000256" key="3">
    <source>
        <dbReference type="ARBA" id="ARBA00022490"/>
    </source>
</evidence>
<dbReference type="EMBL" id="KQ965816">
    <property type="protein sequence ID" value="KXS10740.1"/>
    <property type="molecule type" value="Genomic_DNA"/>
</dbReference>
<protein>
    <submittedName>
        <fullName evidence="7">Uncharacterized protein</fullName>
    </submittedName>
</protein>
<keyword evidence="4" id="KW-0206">Cytoskeleton</keyword>
<evidence type="ECO:0000313" key="8">
    <source>
        <dbReference type="Proteomes" id="UP000070544"/>
    </source>
</evidence>